<keyword evidence="5" id="KW-0663">Pyridoxal phosphate</keyword>
<evidence type="ECO:0000256" key="1">
    <source>
        <dbReference type="ARBA" id="ARBA00001933"/>
    </source>
</evidence>
<organism evidence="8 9">
    <name type="scientific">Leptonema illini</name>
    <dbReference type="NCBI Taxonomy" id="183"/>
    <lineage>
        <taxon>Bacteria</taxon>
        <taxon>Pseudomonadati</taxon>
        <taxon>Spirochaetota</taxon>
        <taxon>Spirochaetia</taxon>
        <taxon>Leptospirales</taxon>
        <taxon>Leptospiraceae</taxon>
        <taxon>Leptonema</taxon>
    </lineage>
</organism>
<comment type="similarity">
    <text evidence="2">Belongs to the class-I pyridoxal-phosphate-dependent aminotransferase family.</text>
</comment>
<dbReference type="SUPFAM" id="SSF53383">
    <property type="entry name" value="PLP-dependent transferases"/>
    <property type="match status" value="1"/>
</dbReference>
<dbReference type="NCBIfam" id="NF005334">
    <property type="entry name" value="PRK06855.1"/>
    <property type="match status" value="1"/>
</dbReference>
<dbReference type="EC" id="2.6.1.2" evidence="6"/>
<comment type="caution">
    <text evidence="8">The sequence shown here is derived from an EMBL/GenBank/DDBJ whole genome shotgun (WGS) entry which is preliminary data.</text>
</comment>
<dbReference type="InterPro" id="IPR015421">
    <property type="entry name" value="PyrdxlP-dep_Trfase_major"/>
</dbReference>
<dbReference type="AlphaFoldDB" id="A0A833LYL3"/>
<evidence type="ECO:0000256" key="3">
    <source>
        <dbReference type="ARBA" id="ARBA00022576"/>
    </source>
</evidence>
<gene>
    <name evidence="8" type="ORF">F9K24_10215</name>
</gene>
<evidence type="ECO:0000313" key="9">
    <source>
        <dbReference type="Proteomes" id="UP000460298"/>
    </source>
</evidence>
<keyword evidence="4 8" id="KW-0808">Transferase</keyword>
<dbReference type="InterPro" id="IPR004839">
    <property type="entry name" value="Aminotransferase_I/II_large"/>
</dbReference>
<comment type="cofactor">
    <cofactor evidence="1">
        <name>pyridoxal 5'-phosphate</name>
        <dbReference type="ChEBI" id="CHEBI:597326"/>
    </cofactor>
</comment>
<dbReference type="PANTHER" id="PTHR43488">
    <property type="entry name" value="GLUTAMATE-PYRUVATE AMINOTRANSFERASE ALAA"/>
    <property type="match status" value="1"/>
</dbReference>
<dbReference type="CDD" id="cd00609">
    <property type="entry name" value="AAT_like"/>
    <property type="match status" value="1"/>
</dbReference>
<feature type="domain" description="Aminotransferase class I/classII large" evidence="7">
    <location>
        <begin position="40"/>
        <end position="409"/>
    </location>
</feature>
<protein>
    <recommendedName>
        <fullName evidence="6">alanine transaminase</fullName>
        <ecNumber evidence="6">2.6.1.2</ecNumber>
    </recommendedName>
</protein>
<dbReference type="Gene3D" id="3.90.1150.10">
    <property type="entry name" value="Aspartate Aminotransferase, domain 1"/>
    <property type="match status" value="1"/>
</dbReference>
<evidence type="ECO:0000313" key="8">
    <source>
        <dbReference type="EMBL" id="KAB2932743.1"/>
    </source>
</evidence>
<dbReference type="GO" id="GO:0030170">
    <property type="term" value="F:pyridoxal phosphate binding"/>
    <property type="evidence" value="ECO:0007669"/>
    <property type="project" value="InterPro"/>
</dbReference>
<sequence>MRTNIVHIGATELNYEIRKIVEVANRIAALSGKPILWENIGDPVQKGQHLPEWMKDCIARAVRDDSTYAYSPTRGLLRTREFLAERLNRRGGAQIQADDILFFNGLGDAVSKIYGFLRREARVIGPSPAYPTHSSAEAAHSGYAPITYRLVPENGWMPDMQELYNKVKYNEAIAGIMIINPDNPTGAVFPEGVIREIIDIARKFRLFIIADEIYINMTYGGATATHVSDVIGDVPAISLKGISKEFPWPGSRCGWIEVYNHHSEPMFEKYVQSILNAKMLEVSSTTLPQAVIPEIMGDPRYDAWVAERNSFYERRSRKLAEIFAGIPEVILNPPRGAFYASFVFQVPLNNRMNLRIPNGEIEKYVAGITAEPIEPDRKFVYQLLAAHNICVVPLTGFVCGELQGFRCTLLEQDDEKFEQTYTTIAKAIQEFVHSVD</sequence>
<evidence type="ECO:0000256" key="6">
    <source>
        <dbReference type="ARBA" id="ARBA00026106"/>
    </source>
</evidence>
<dbReference type="InterPro" id="IPR015424">
    <property type="entry name" value="PyrdxlP-dep_Trfase"/>
</dbReference>
<reference evidence="8 9" key="1">
    <citation type="submission" date="2019-10" db="EMBL/GenBank/DDBJ databases">
        <title>Extracellular Electron Transfer in a Candidatus Methanoperedens spp. Enrichment Culture.</title>
        <authorList>
            <person name="Berger S."/>
            <person name="Rangel Shaw D."/>
            <person name="Berben T."/>
            <person name="In 'T Zandt M."/>
            <person name="Frank J."/>
            <person name="Reimann J."/>
            <person name="Jetten M.S.M."/>
            <person name="Welte C.U."/>
        </authorList>
    </citation>
    <scope>NUCLEOTIDE SEQUENCE [LARGE SCALE GENOMIC DNA]</scope>
    <source>
        <strain evidence="8">SB12</strain>
    </source>
</reference>
<dbReference type="EMBL" id="WBUI01000008">
    <property type="protein sequence ID" value="KAB2932743.1"/>
    <property type="molecule type" value="Genomic_DNA"/>
</dbReference>
<dbReference type="Pfam" id="PF00155">
    <property type="entry name" value="Aminotran_1_2"/>
    <property type="match status" value="1"/>
</dbReference>
<proteinExistence type="inferred from homology"/>
<dbReference type="InterPro" id="IPR051926">
    <property type="entry name" value="Ala_Aminotransferase"/>
</dbReference>
<dbReference type="InterPro" id="IPR015422">
    <property type="entry name" value="PyrdxlP-dep_Trfase_small"/>
</dbReference>
<evidence type="ECO:0000256" key="2">
    <source>
        <dbReference type="ARBA" id="ARBA00007441"/>
    </source>
</evidence>
<keyword evidence="3 8" id="KW-0032">Aminotransferase</keyword>
<dbReference type="Proteomes" id="UP000460298">
    <property type="component" value="Unassembled WGS sequence"/>
</dbReference>
<dbReference type="Gene3D" id="3.40.640.10">
    <property type="entry name" value="Type I PLP-dependent aspartate aminotransferase-like (Major domain)"/>
    <property type="match status" value="1"/>
</dbReference>
<evidence type="ECO:0000256" key="4">
    <source>
        <dbReference type="ARBA" id="ARBA00022679"/>
    </source>
</evidence>
<evidence type="ECO:0000256" key="5">
    <source>
        <dbReference type="ARBA" id="ARBA00022898"/>
    </source>
</evidence>
<name>A0A833LYL3_9LEPT</name>
<evidence type="ECO:0000259" key="7">
    <source>
        <dbReference type="Pfam" id="PF00155"/>
    </source>
</evidence>
<dbReference type="GO" id="GO:0004021">
    <property type="term" value="F:L-alanine:2-oxoglutarate aminotransferase activity"/>
    <property type="evidence" value="ECO:0007669"/>
    <property type="project" value="UniProtKB-EC"/>
</dbReference>
<dbReference type="PANTHER" id="PTHR43488:SF2">
    <property type="entry name" value="GLUTAMATE-PYRUVATE AMINOTRANSFERASE ALAA"/>
    <property type="match status" value="1"/>
</dbReference>
<accession>A0A833LYL3</accession>